<name>A0A3N4LMK9_9PEZI</name>
<accession>A0A3N4LMK9</accession>
<organism evidence="2 3">
    <name type="scientific">Terfezia boudieri ATCC MYA-4762</name>
    <dbReference type="NCBI Taxonomy" id="1051890"/>
    <lineage>
        <taxon>Eukaryota</taxon>
        <taxon>Fungi</taxon>
        <taxon>Dikarya</taxon>
        <taxon>Ascomycota</taxon>
        <taxon>Pezizomycotina</taxon>
        <taxon>Pezizomycetes</taxon>
        <taxon>Pezizales</taxon>
        <taxon>Pezizaceae</taxon>
        <taxon>Terfezia</taxon>
    </lineage>
</organism>
<gene>
    <name evidence="2" type="ORF">L211DRAFT_849199</name>
</gene>
<reference evidence="2 3" key="1">
    <citation type="journal article" date="2018" name="Nat. Ecol. Evol.">
        <title>Pezizomycetes genomes reveal the molecular basis of ectomycorrhizal truffle lifestyle.</title>
        <authorList>
            <person name="Murat C."/>
            <person name="Payen T."/>
            <person name="Noel B."/>
            <person name="Kuo A."/>
            <person name="Morin E."/>
            <person name="Chen J."/>
            <person name="Kohler A."/>
            <person name="Krizsan K."/>
            <person name="Balestrini R."/>
            <person name="Da Silva C."/>
            <person name="Montanini B."/>
            <person name="Hainaut M."/>
            <person name="Levati E."/>
            <person name="Barry K.W."/>
            <person name="Belfiori B."/>
            <person name="Cichocki N."/>
            <person name="Clum A."/>
            <person name="Dockter R.B."/>
            <person name="Fauchery L."/>
            <person name="Guy J."/>
            <person name="Iotti M."/>
            <person name="Le Tacon F."/>
            <person name="Lindquist E.A."/>
            <person name="Lipzen A."/>
            <person name="Malagnac F."/>
            <person name="Mello A."/>
            <person name="Molinier V."/>
            <person name="Miyauchi S."/>
            <person name="Poulain J."/>
            <person name="Riccioni C."/>
            <person name="Rubini A."/>
            <person name="Sitrit Y."/>
            <person name="Splivallo R."/>
            <person name="Traeger S."/>
            <person name="Wang M."/>
            <person name="Zifcakova L."/>
            <person name="Wipf D."/>
            <person name="Zambonelli A."/>
            <person name="Paolocci F."/>
            <person name="Nowrousian M."/>
            <person name="Ottonello S."/>
            <person name="Baldrian P."/>
            <person name="Spatafora J.W."/>
            <person name="Henrissat B."/>
            <person name="Nagy L.G."/>
            <person name="Aury J.M."/>
            <person name="Wincker P."/>
            <person name="Grigoriev I.V."/>
            <person name="Bonfante P."/>
            <person name="Martin F.M."/>
        </authorList>
    </citation>
    <scope>NUCLEOTIDE SEQUENCE [LARGE SCALE GENOMIC DNA]</scope>
    <source>
        <strain evidence="2 3">ATCC MYA-4762</strain>
    </source>
</reference>
<proteinExistence type="predicted"/>
<evidence type="ECO:0000256" key="1">
    <source>
        <dbReference type="SAM" id="MobiDB-lite"/>
    </source>
</evidence>
<dbReference type="AlphaFoldDB" id="A0A3N4LMK9"/>
<feature type="compositionally biased region" description="Acidic residues" evidence="1">
    <location>
        <begin position="30"/>
        <end position="46"/>
    </location>
</feature>
<evidence type="ECO:0000313" key="3">
    <source>
        <dbReference type="Proteomes" id="UP000267821"/>
    </source>
</evidence>
<feature type="region of interest" description="Disordered" evidence="1">
    <location>
        <begin position="22"/>
        <end position="55"/>
    </location>
</feature>
<dbReference type="InParanoid" id="A0A3N4LMK9"/>
<dbReference type="OrthoDB" id="10406735at2759"/>
<dbReference type="Proteomes" id="UP000267821">
    <property type="component" value="Unassembled WGS sequence"/>
</dbReference>
<sequence>MPPLSKKRKACFASTAKACEARKARRVPDDDSDIELYFDSEEEGSELDGGPGGADVDEELVIEGDALACLMAIASSIDSDSLAEQPNFKYQRGVQQCRKKLYRTQKKQADLQHAAANTAKITEFFTQKATVNTDSGVLEIDVPEIDVPGIRNQLQ</sequence>
<keyword evidence="3" id="KW-1185">Reference proteome</keyword>
<evidence type="ECO:0000313" key="2">
    <source>
        <dbReference type="EMBL" id="RPB24046.1"/>
    </source>
</evidence>
<protein>
    <submittedName>
        <fullName evidence="2">Uncharacterized protein</fullName>
    </submittedName>
</protein>
<dbReference type="EMBL" id="ML121543">
    <property type="protein sequence ID" value="RPB24046.1"/>
    <property type="molecule type" value="Genomic_DNA"/>
</dbReference>